<dbReference type="SUPFAM" id="SSF161098">
    <property type="entry name" value="MetI-like"/>
    <property type="match status" value="1"/>
</dbReference>
<dbReference type="Proteomes" id="UP000192813">
    <property type="component" value="Unassembled WGS sequence"/>
</dbReference>
<dbReference type="InterPro" id="IPR000515">
    <property type="entry name" value="MetI-like"/>
</dbReference>
<keyword evidence="4 7" id="KW-0812">Transmembrane</keyword>
<dbReference type="AlphaFoldDB" id="A0A2J9PNE2"/>
<evidence type="ECO:0000256" key="5">
    <source>
        <dbReference type="ARBA" id="ARBA00022989"/>
    </source>
</evidence>
<dbReference type="Pfam" id="PF00528">
    <property type="entry name" value="BPD_transp_1"/>
    <property type="match status" value="1"/>
</dbReference>
<comment type="subcellular location">
    <subcellularLocation>
        <location evidence="1 7">Cell membrane</location>
        <topology evidence="1 7">Multi-pass membrane protein</topology>
    </subcellularLocation>
</comment>
<keyword evidence="3" id="KW-1003">Cell membrane</keyword>
<keyword evidence="2 7" id="KW-0813">Transport</keyword>
<feature type="transmembrane region" description="Helical" evidence="7">
    <location>
        <begin position="20"/>
        <end position="43"/>
    </location>
</feature>
<sequence>MDFAGAFQWMNIQFLLDGLWVTLQVTFYAIIFSLILGGIFGVVRFMGIPILSKALGLVVDIIRNLPLLLIIFFTYFALPQLGIRLNIFWAAVGALTIFESAMISEIIRGGLNAIPKGQAEAGISTGLTRVQTLVYILLPQAVRSMAPSIVSQLIALIKDTSLATIISLPELTHNAKIIYNQNTAYVIPMFVIMTFLYWLVCYTLSKFSKYLSNRRSNKATAKDGALKTPA</sequence>
<comment type="similarity">
    <text evidence="7">Belongs to the binding-protein-dependent transport system permease family.</text>
</comment>
<feature type="domain" description="ABC transmembrane type-1" evidence="8">
    <location>
        <begin position="19"/>
        <end position="208"/>
    </location>
</feature>
<evidence type="ECO:0000256" key="7">
    <source>
        <dbReference type="RuleBase" id="RU363032"/>
    </source>
</evidence>
<protein>
    <submittedName>
        <fullName evidence="9">Glutamine ABC transporter permease</fullName>
    </submittedName>
</protein>
<dbReference type="PANTHER" id="PTHR30614:SF41">
    <property type="entry name" value="INNER MEMBRANE AMINO-ACID ABC TRANSPORTER PERMEASE PROTEIN YHDY"/>
    <property type="match status" value="1"/>
</dbReference>
<evidence type="ECO:0000256" key="4">
    <source>
        <dbReference type="ARBA" id="ARBA00022692"/>
    </source>
</evidence>
<dbReference type="InterPro" id="IPR043429">
    <property type="entry name" value="ArtM/GltK/GlnP/TcyL/YhdX-like"/>
</dbReference>
<evidence type="ECO:0000256" key="6">
    <source>
        <dbReference type="ARBA" id="ARBA00023136"/>
    </source>
</evidence>
<dbReference type="PANTHER" id="PTHR30614">
    <property type="entry name" value="MEMBRANE COMPONENT OF AMINO ACID ABC TRANSPORTER"/>
    <property type="match status" value="1"/>
</dbReference>
<evidence type="ECO:0000313" key="10">
    <source>
        <dbReference type="Proteomes" id="UP000192813"/>
    </source>
</evidence>
<reference evidence="10" key="1">
    <citation type="submission" date="2017-12" db="EMBL/GenBank/DDBJ databases">
        <title>FDA dAtabase for Regulatory Grade micrObial Sequences (FDA-ARGOS): Supporting development and validation of Infectious Disease Dx tests.</title>
        <authorList>
            <person name="Hoffmann M."/>
            <person name="Allard M."/>
            <person name="Evans P."/>
            <person name="Brown E."/>
            <person name="Tallon L."/>
            <person name="Sadzewicz L."/>
            <person name="Sengamalay N."/>
            <person name="Ott S."/>
            <person name="Godinez A."/>
            <person name="Nagaraj S."/>
            <person name="Vavikolanu K."/>
            <person name="Aluvathingal J."/>
            <person name="Nadendla S."/>
            <person name="Sichtig H."/>
        </authorList>
    </citation>
    <scope>NUCLEOTIDE SEQUENCE [LARGE SCALE GENOMIC DNA]</scope>
    <source>
        <strain evidence="10">FDAARGOS_249</strain>
    </source>
</reference>
<dbReference type="InterPro" id="IPR010065">
    <property type="entry name" value="AA_ABC_transptr_permease_3TM"/>
</dbReference>
<dbReference type="PROSITE" id="PS50928">
    <property type="entry name" value="ABC_TM1"/>
    <property type="match status" value="1"/>
</dbReference>
<proteinExistence type="inferred from homology"/>
<accession>A0A2J9PNE2</accession>
<dbReference type="NCBIfam" id="TIGR01726">
    <property type="entry name" value="HEQRo_perm_3TM"/>
    <property type="match status" value="1"/>
</dbReference>
<dbReference type="InterPro" id="IPR035906">
    <property type="entry name" value="MetI-like_sf"/>
</dbReference>
<feature type="transmembrane region" description="Helical" evidence="7">
    <location>
        <begin position="185"/>
        <end position="205"/>
    </location>
</feature>
<keyword evidence="6 7" id="KW-0472">Membrane</keyword>
<organism evidence="9 10">
    <name type="scientific">Aerococcus viridans</name>
    <dbReference type="NCBI Taxonomy" id="1377"/>
    <lineage>
        <taxon>Bacteria</taxon>
        <taxon>Bacillati</taxon>
        <taxon>Bacillota</taxon>
        <taxon>Bacilli</taxon>
        <taxon>Lactobacillales</taxon>
        <taxon>Aerococcaceae</taxon>
        <taxon>Aerococcus</taxon>
    </lineage>
</organism>
<comment type="caution">
    <text evidence="9">The sequence shown here is derived from an EMBL/GenBank/DDBJ whole genome shotgun (WGS) entry which is preliminary data.</text>
</comment>
<dbReference type="GO" id="GO:0022857">
    <property type="term" value="F:transmembrane transporter activity"/>
    <property type="evidence" value="ECO:0007669"/>
    <property type="project" value="InterPro"/>
</dbReference>
<evidence type="ECO:0000256" key="3">
    <source>
        <dbReference type="ARBA" id="ARBA00022475"/>
    </source>
</evidence>
<gene>
    <name evidence="9" type="ORF">A6J77_006310</name>
</gene>
<dbReference type="EMBL" id="NBTM02000001">
    <property type="protein sequence ID" value="PNL91858.1"/>
    <property type="molecule type" value="Genomic_DNA"/>
</dbReference>
<feature type="transmembrane region" description="Helical" evidence="7">
    <location>
        <begin position="87"/>
        <end position="107"/>
    </location>
</feature>
<evidence type="ECO:0000256" key="1">
    <source>
        <dbReference type="ARBA" id="ARBA00004651"/>
    </source>
</evidence>
<feature type="transmembrane region" description="Helical" evidence="7">
    <location>
        <begin position="55"/>
        <end position="75"/>
    </location>
</feature>
<evidence type="ECO:0000256" key="2">
    <source>
        <dbReference type="ARBA" id="ARBA00022448"/>
    </source>
</evidence>
<evidence type="ECO:0000313" key="9">
    <source>
        <dbReference type="EMBL" id="PNL91858.1"/>
    </source>
</evidence>
<dbReference type="RefSeq" id="WP_083069165.1">
    <property type="nucleotide sequence ID" value="NZ_JALXKY010000001.1"/>
</dbReference>
<evidence type="ECO:0000259" key="8">
    <source>
        <dbReference type="PROSITE" id="PS50928"/>
    </source>
</evidence>
<dbReference type="CDD" id="cd06261">
    <property type="entry name" value="TM_PBP2"/>
    <property type="match status" value="1"/>
</dbReference>
<dbReference type="GO" id="GO:0006865">
    <property type="term" value="P:amino acid transport"/>
    <property type="evidence" value="ECO:0007669"/>
    <property type="project" value="TreeGrafter"/>
</dbReference>
<dbReference type="Gene3D" id="1.10.3720.10">
    <property type="entry name" value="MetI-like"/>
    <property type="match status" value="1"/>
</dbReference>
<name>A0A2J9PNE2_9LACT</name>
<dbReference type="GO" id="GO:0043190">
    <property type="term" value="C:ATP-binding cassette (ABC) transporter complex"/>
    <property type="evidence" value="ECO:0007669"/>
    <property type="project" value="InterPro"/>
</dbReference>
<keyword evidence="5 7" id="KW-1133">Transmembrane helix</keyword>